<organism evidence="5 6">
    <name type="scientific">Actinocorallia longicatena</name>
    <dbReference type="NCBI Taxonomy" id="111803"/>
    <lineage>
        <taxon>Bacteria</taxon>
        <taxon>Bacillati</taxon>
        <taxon>Actinomycetota</taxon>
        <taxon>Actinomycetes</taxon>
        <taxon>Streptosporangiales</taxon>
        <taxon>Thermomonosporaceae</taxon>
        <taxon>Actinocorallia</taxon>
    </lineage>
</organism>
<dbReference type="Proteomes" id="UP001501237">
    <property type="component" value="Unassembled WGS sequence"/>
</dbReference>
<dbReference type="PANTHER" id="PTHR30290">
    <property type="entry name" value="PERIPLASMIC BINDING COMPONENT OF ABC TRANSPORTER"/>
    <property type="match status" value="1"/>
</dbReference>
<dbReference type="PIRSF" id="PIRSF002741">
    <property type="entry name" value="MppA"/>
    <property type="match status" value="1"/>
</dbReference>
<dbReference type="CDD" id="cd00995">
    <property type="entry name" value="PBP2_NikA_DppA_OppA_like"/>
    <property type="match status" value="1"/>
</dbReference>
<evidence type="ECO:0000313" key="5">
    <source>
        <dbReference type="EMBL" id="GAA3228229.1"/>
    </source>
</evidence>
<evidence type="ECO:0000256" key="2">
    <source>
        <dbReference type="ARBA" id="ARBA00005695"/>
    </source>
</evidence>
<sequence>MKEVGTVTWNIPAGEPPTLDPAQSAILSVSTVVSNVCEGLFTLGPGYEPEPALATSVEHPDPLTYKIALREGVKFWDGKAVTPEDVVYSVRRVLDPKLGSSWISWATNLRSIDVTGRSEVTIRLAKPDALVPNFFAMPAFYVVQKDFAEAAGRDFGSAEGGLMCTGPYKVANWTQAQHLTLTRNDGWWNTAARPKVENVRFTFITDPSAQAAALAGGEVDGQFIVPPSAYGRLEEKGHLLFGPSMSPTFLSVLNPQGPLGDPAIRQAFQAVIDYKGILGAVYKGTAQPLRALVPPEAWGYAKDLYQAEYDRLPEPAQDLARAAKLLGGSAKAKEKIVLAYTTAIDEENQTATAIADSATRAGLNVELKPLTAEQYGAVFTSPPARAGIDLFLSSGYLDFPEPLAYYQFFTTGSFYNFGGYSNKAYDAAITAAIAAEDPAARAREVAKAQTIMATDLVNIPIVTQSLNVYYARHLTGLVPRQTYVNTPWAASLGGE</sequence>
<accession>A0ABP6QHI0</accession>
<dbReference type="PROSITE" id="PS01040">
    <property type="entry name" value="SBP_BACTERIAL_5"/>
    <property type="match status" value="1"/>
</dbReference>
<evidence type="ECO:0000259" key="4">
    <source>
        <dbReference type="Pfam" id="PF00496"/>
    </source>
</evidence>
<dbReference type="SUPFAM" id="SSF53850">
    <property type="entry name" value="Periplasmic binding protein-like II"/>
    <property type="match status" value="1"/>
</dbReference>
<dbReference type="Gene3D" id="3.40.190.10">
    <property type="entry name" value="Periplasmic binding protein-like II"/>
    <property type="match status" value="1"/>
</dbReference>
<gene>
    <name evidence="5" type="ORF">GCM10010468_57450</name>
</gene>
<dbReference type="InterPro" id="IPR000914">
    <property type="entry name" value="SBP_5_dom"/>
</dbReference>
<feature type="domain" description="Solute-binding protein family 5" evidence="4">
    <location>
        <begin position="48"/>
        <end position="413"/>
    </location>
</feature>
<evidence type="ECO:0000256" key="3">
    <source>
        <dbReference type="ARBA" id="ARBA00022729"/>
    </source>
</evidence>
<dbReference type="EMBL" id="BAAAUV010000018">
    <property type="protein sequence ID" value="GAA3228229.1"/>
    <property type="molecule type" value="Genomic_DNA"/>
</dbReference>
<protein>
    <submittedName>
        <fullName evidence="5">ABC transporter substrate-binding protein</fullName>
    </submittedName>
</protein>
<dbReference type="InterPro" id="IPR023765">
    <property type="entry name" value="SBP_5_CS"/>
</dbReference>
<dbReference type="InterPro" id="IPR039424">
    <property type="entry name" value="SBP_5"/>
</dbReference>
<comment type="caution">
    <text evidence="5">The sequence shown here is derived from an EMBL/GenBank/DDBJ whole genome shotgun (WGS) entry which is preliminary data.</text>
</comment>
<dbReference type="Gene3D" id="3.10.105.10">
    <property type="entry name" value="Dipeptide-binding Protein, Domain 3"/>
    <property type="match status" value="1"/>
</dbReference>
<proteinExistence type="inferred from homology"/>
<evidence type="ECO:0000313" key="6">
    <source>
        <dbReference type="Proteomes" id="UP001501237"/>
    </source>
</evidence>
<keyword evidence="6" id="KW-1185">Reference proteome</keyword>
<evidence type="ECO:0000256" key="1">
    <source>
        <dbReference type="ARBA" id="ARBA00004193"/>
    </source>
</evidence>
<dbReference type="InterPro" id="IPR030678">
    <property type="entry name" value="Peptide/Ni-bd"/>
</dbReference>
<comment type="subcellular location">
    <subcellularLocation>
        <location evidence="1">Cell membrane</location>
        <topology evidence="1">Lipid-anchor</topology>
    </subcellularLocation>
</comment>
<comment type="similarity">
    <text evidence="2">Belongs to the bacterial solute-binding protein 5 family.</text>
</comment>
<name>A0ABP6QHI0_9ACTN</name>
<reference evidence="6" key="1">
    <citation type="journal article" date="2019" name="Int. J. Syst. Evol. Microbiol.">
        <title>The Global Catalogue of Microorganisms (GCM) 10K type strain sequencing project: providing services to taxonomists for standard genome sequencing and annotation.</title>
        <authorList>
            <consortium name="The Broad Institute Genomics Platform"/>
            <consortium name="The Broad Institute Genome Sequencing Center for Infectious Disease"/>
            <person name="Wu L."/>
            <person name="Ma J."/>
        </authorList>
    </citation>
    <scope>NUCLEOTIDE SEQUENCE [LARGE SCALE GENOMIC DNA]</scope>
    <source>
        <strain evidence="6">JCM 9377</strain>
    </source>
</reference>
<dbReference type="Pfam" id="PF00496">
    <property type="entry name" value="SBP_bac_5"/>
    <property type="match status" value="1"/>
</dbReference>
<dbReference type="Gene3D" id="3.90.76.10">
    <property type="entry name" value="Dipeptide-binding Protein, Domain 1"/>
    <property type="match status" value="1"/>
</dbReference>
<keyword evidence="3" id="KW-0732">Signal</keyword>